<dbReference type="EnsemblMetazoa" id="G22051.1">
    <property type="protein sequence ID" value="G22051.1:cds"/>
    <property type="gene ID" value="G22051"/>
</dbReference>
<name>A0A8W8K1Q7_MAGGI</name>
<evidence type="ECO:0000256" key="1">
    <source>
        <dbReference type="SAM" id="MobiDB-lite"/>
    </source>
</evidence>
<dbReference type="EnsemblMetazoa" id="G22051.2">
    <property type="protein sequence ID" value="G22051.2:cds"/>
    <property type="gene ID" value="G22051"/>
</dbReference>
<dbReference type="OrthoDB" id="6077968at2759"/>
<feature type="compositionally biased region" description="Polar residues" evidence="1">
    <location>
        <begin position="526"/>
        <end position="536"/>
    </location>
</feature>
<proteinExistence type="predicted"/>
<organism evidence="2 3">
    <name type="scientific">Magallana gigas</name>
    <name type="common">Pacific oyster</name>
    <name type="synonym">Crassostrea gigas</name>
    <dbReference type="NCBI Taxonomy" id="29159"/>
    <lineage>
        <taxon>Eukaryota</taxon>
        <taxon>Metazoa</taxon>
        <taxon>Spiralia</taxon>
        <taxon>Lophotrochozoa</taxon>
        <taxon>Mollusca</taxon>
        <taxon>Bivalvia</taxon>
        <taxon>Autobranchia</taxon>
        <taxon>Pteriomorphia</taxon>
        <taxon>Ostreida</taxon>
        <taxon>Ostreoidea</taxon>
        <taxon>Ostreidae</taxon>
        <taxon>Magallana</taxon>
    </lineage>
</organism>
<dbReference type="EnsemblMetazoa" id="G22051.6">
    <property type="protein sequence ID" value="G22051.6:cds"/>
    <property type="gene ID" value="G22051"/>
</dbReference>
<accession>A0A8W8K1Q7</accession>
<dbReference type="OMA" id="SSIHIME"/>
<feature type="region of interest" description="Disordered" evidence="1">
    <location>
        <begin position="322"/>
        <end position="342"/>
    </location>
</feature>
<keyword evidence="3" id="KW-1185">Reference proteome</keyword>
<dbReference type="SUPFAM" id="SSF50729">
    <property type="entry name" value="PH domain-like"/>
    <property type="match status" value="1"/>
</dbReference>
<feature type="region of interest" description="Disordered" evidence="1">
    <location>
        <begin position="523"/>
        <end position="543"/>
    </location>
</feature>
<dbReference type="Proteomes" id="UP000005408">
    <property type="component" value="Unassembled WGS sequence"/>
</dbReference>
<dbReference type="CDD" id="cd00934">
    <property type="entry name" value="PTB"/>
    <property type="match status" value="1"/>
</dbReference>
<evidence type="ECO:0000313" key="3">
    <source>
        <dbReference type="Proteomes" id="UP000005408"/>
    </source>
</evidence>
<sequence length="543" mass="60863">MDTKSMKKKAWYLGTWRQSVLADNVIKQIQQLVARKKGSPVKLCLAKDGIRVFVSNLLQGKVLIDHIPFSDLYFMTVNQHNPQCLLVIAKDPRHKYRIIAYRCENALDAGIFIQYYKDVRKSMTSVEGYNIELKRSNEGNWTLRSKQQEEDKRQLRTIVNMHADTPTMKQNGVVKTAETKTTVVNGHSKIDENRNTKMVVHARVENSPPSLREKVTLEKVYRKGKTLNNIGIQAAAPRSERVSDEVSETSTTESNQSFQHELNYLSNELREIKFMLEKSTGISAEVYHDKSGIEFQTESPPTEQETTEVRVNKALEPIDAIVKDEDDDEDKPRQIHRDENGANVRVSVPDYRSLGVQASSKTVPTAAPEKRAATLPAYFRQSETQPDGPELLRASTSTYQSWKDDVVLRGGVGRSGRPRTALYSTSSYGSTSGSVQGSLRGVPNGVHVHFDPGVPKGSVVYRKKGISTNVQKPIEKVYQRPHSVHASGRPYVVHHHHHHGVQAHRKTVPSSLDFNQTNGAVVANGYSPNSPRSPTGTGFFIRT</sequence>
<dbReference type="EnsemblMetazoa" id="G22051.5">
    <property type="protein sequence ID" value="G22051.5:cds"/>
    <property type="gene ID" value="G22051"/>
</dbReference>
<dbReference type="EnsemblMetazoa" id="G22051.3">
    <property type="protein sequence ID" value="G22051.3:cds"/>
    <property type="gene ID" value="G22051"/>
</dbReference>
<feature type="compositionally biased region" description="Basic and acidic residues" evidence="1">
    <location>
        <begin position="330"/>
        <end position="340"/>
    </location>
</feature>
<dbReference type="EnsemblMetazoa" id="G22051.7">
    <property type="protein sequence ID" value="G22051.7:cds"/>
    <property type="gene ID" value="G22051"/>
</dbReference>
<dbReference type="EnsemblMetazoa" id="G22051.4">
    <property type="protein sequence ID" value="G22051.4:cds"/>
    <property type="gene ID" value="G22051"/>
</dbReference>
<dbReference type="AlphaFoldDB" id="A0A8W8K1Q7"/>
<protein>
    <submittedName>
        <fullName evidence="2">Uncharacterized protein</fullName>
    </submittedName>
</protein>
<dbReference type="EnsemblMetazoa" id="G22051.8">
    <property type="protein sequence ID" value="G22051.8:cds"/>
    <property type="gene ID" value="G22051"/>
</dbReference>
<reference evidence="2" key="1">
    <citation type="submission" date="2022-08" db="UniProtKB">
        <authorList>
            <consortium name="EnsemblMetazoa"/>
        </authorList>
    </citation>
    <scope>IDENTIFICATION</scope>
    <source>
        <strain evidence="2">05x7-T-G4-1.051#20</strain>
    </source>
</reference>
<evidence type="ECO:0000313" key="2">
    <source>
        <dbReference type="EnsemblMetazoa" id="G22051.6:cds"/>
    </source>
</evidence>
<feature type="region of interest" description="Disordered" evidence="1">
    <location>
        <begin position="236"/>
        <end position="258"/>
    </location>
</feature>